<evidence type="ECO:0000259" key="4">
    <source>
        <dbReference type="PROSITE" id="PS51781"/>
    </source>
</evidence>
<dbReference type="EMBL" id="JAGGJZ010000003">
    <property type="protein sequence ID" value="MBP1889881.1"/>
    <property type="molecule type" value="Genomic_DNA"/>
</dbReference>
<evidence type="ECO:0000313" key="6">
    <source>
        <dbReference type="Proteomes" id="UP000783390"/>
    </source>
</evidence>
<accession>A0ABS4F0U9</accession>
<keyword evidence="2" id="KW-0378">Hydrolase</keyword>
<proteinExistence type="inferred from homology"/>
<evidence type="ECO:0000256" key="3">
    <source>
        <dbReference type="ARBA" id="ARBA00023295"/>
    </source>
</evidence>
<dbReference type="CDD" id="cd06414">
    <property type="entry name" value="GH25_LytC-like"/>
    <property type="match status" value="1"/>
</dbReference>
<evidence type="ECO:0000256" key="1">
    <source>
        <dbReference type="ARBA" id="ARBA00010646"/>
    </source>
</evidence>
<evidence type="ECO:0000256" key="2">
    <source>
        <dbReference type="ARBA" id="ARBA00022801"/>
    </source>
</evidence>
<dbReference type="SMART" id="SM00641">
    <property type="entry name" value="Glyco_25"/>
    <property type="match status" value="1"/>
</dbReference>
<organism evidence="5 6">
    <name type="scientific">Clostridium moniliforme</name>
    <dbReference type="NCBI Taxonomy" id="39489"/>
    <lineage>
        <taxon>Bacteria</taxon>
        <taxon>Bacillati</taxon>
        <taxon>Bacillota</taxon>
        <taxon>Clostridia</taxon>
        <taxon>Eubacteriales</taxon>
        <taxon>Clostridiaceae</taxon>
        <taxon>Clostridium</taxon>
    </lineage>
</organism>
<name>A0ABS4F0U9_9CLOT</name>
<dbReference type="PROSITE" id="PS51781">
    <property type="entry name" value="SH3B"/>
    <property type="match status" value="2"/>
</dbReference>
<dbReference type="SMART" id="SM00287">
    <property type="entry name" value="SH3b"/>
    <property type="match status" value="2"/>
</dbReference>
<comment type="caution">
    <text evidence="5">The sequence shown here is derived from an EMBL/GenBank/DDBJ whole genome shotgun (WGS) entry which is preliminary data.</text>
</comment>
<dbReference type="Pfam" id="PF01183">
    <property type="entry name" value="Glyco_hydro_25"/>
    <property type="match status" value="1"/>
</dbReference>
<dbReference type="InterPro" id="IPR002053">
    <property type="entry name" value="Glyco_hydro_25"/>
</dbReference>
<dbReference type="Pfam" id="PF08239">
    <property type="entry name" value="SH3_3"/>
    <property type="match status" value="2"/>
</dbReference>
<dbReference type="RefSeq" id="WP_209796765.1">
    <property type="nucleotide sequence ID" value="NZ_JAGGJZ010000003.1"/>
</dbReference>
<dbReference type="PANTHER" id="PTHR34135:SF2">
    <property type="entry name" value="LYSOZYME"/>
    <property type="match status" value="1"/>
</dbReference>
<feature type="domain" description="SH3b" evidence="4">
    <location>
        <begin position="305"/>
        <end position="366"/>
    </location>
</feature>
<dbReference type="PANTHER" id="PTHR34135">
    <property type="entry name" value="LYSOZYME"/>
    <property type="match status" value="1"/>
</dbReference>
<evidence type="ECO:0000313" key="5">
    <source>
        <dbReference type="EMBL" id="MBP1889881.1"/>
    </source>
</evidence>
<protein>
    <submittedName>
        <fullName evidence="5">GH25 family lysozyme M1 (1,4-beta-N-acetylmuramidase)/uncharacterized protein YraI</fullName>
    </submittedName>
</protein>
<dbReference type="PROSITE" id="PS51904">
    <property type="entry name" value="GLYCOSYL_HYDROL_F25_2"/>
    <property type="match status" value="1"/>
</dbReference>
<dbReference type="InterPro" id="IPR017853">
    <property type="entry name" value="GH"/>
</dbReference>
<sequence length="366" mass="41234">MLKGIDVSEHQGRINWEKVKNNGIQFAILRAGYGKNHIDRQFIRNIKECNRLDIPVGVYWFSYATNTNEAKREAEYCLQAIKGYKVELPVCYDFEYDSIRYAEKDCGVNVTKRLATDLVKSFCSVVESNGFYAINYSNQDFILTKFYHNELERYTLWYAWYNSRLNRGGNLGIWQYNEKGNVDGISGNSVDMNRMLMDLIGIIRKKGLNNTNNFKPSKIPDGNYDVHHTPKGDNKKYLVVTCDVLNVRAGAGTGYKIVGQLKKGQKVGLDCKVGNWYSTDYGAHGGFLSADYVKVVGENSSTGNSGYGIVTGDDVNVRAGASLNSKIIGQVNKGDKFKLCNKVGDWWSTDYGAHGGFIYAKYIREV</sequence>
<keyword evidence="6" id="KW-1185">Reference proteome</keyword>
<dbReference type="InterPro" id="IPR003646">
    <property type="entry name" value="SH3-like_bac-type"/>
</dbReference>
<reference evidence="5 6" key="1">
    <citation type="submission" date="2021-03" db="EMBL/GenBank/DDBJ databases">
        <title>Genomic Encyclopedia of Type Strains, Phase IV (KMG-IV): sequencing the most valuable type-strain genomes for metagenomic binning, comparative biology and taxonomic classification.</title>
        <authorList>
            <person name="Goeker M."/>
        </authorList>
    </citation>
    <scope>NUCLEOTIDE SEQUENCE [LARGE SCALE GENOMIC DNA]</scope>
    <source>
        <strain evidence="5 6">DSM 3984</strain>
    </source>
</reference>
<comment type="similarity">
    <text evidence="1">Belongs to the glycosyl hydrolase 25 family.</text>
</comment>
<dbReference type="SUPFAM" id="SSF51445">
    <property type="entry name" value="(Trans)glycosidases"/>
    <property type="match status" value="1"/>
</dbReference>
<dbReference type="Gene3D" id="2.30.30.40">
    <property type="entry name" value="SH3 Domains"/>
    <property type="match status" value="2"/>
</dbReference>
<dbReference type="InterPro" id="IPR018077">
    <property type="entry name" value="Glyco_hydro_fam25_subgr"/>
</dbReference>
<dbReference type="Proteomes" id="UP000783390">
    <property type="component" value="Unassembled WGS sequence"/>
</dbReference>
<feature type="domain" description="SH3b" evidence="4">
    <location>
        <begin position="235"/>
        <end position="297"/>
    </location>
</feature>
<keyword evidence="3" id="KW-0326">Glycosidase</keyword>
<dbReference type="Gene3D" id="3.20.20.80">
    <property type="entry name" value="Glycosidases"/>
    <property type="match status" value="1"/>
</dbReference>
<gene>
    <name evidence="5" type="ORF">J2Z53_001464</name>
</gene>